<dbReference type="VEuPathDB" id="ToxoDB:EAH_00028710"/>
<dbReference type="GO" id="GO:0012505">
    <property type="term" value="C:endomembrane system"/>
    <property type="evidence" value="ECO:0007669"/>
    <property type="project" value="TreeGrafter"/>
</dbReference>
<accession>U6GEL0</accession>
<evidence type="ECO:0000313" key="9">
    <source>
        <dbReference type="Proteomes" id="UP000018050"/>
    </source>
</evidence>
<evidence type="ECO:0000256" key="3">
    <source>
        <dbReference type="ARBA" id="ARBA00022692"/>
    </source>
</evidence>
<dbReference type="PANTHER" id="PTHR21347">
    <property type="entry name" value="CLEFT LIP AND PALATE ASSOCIATED TRANSMEMBRANE PROTEIN-RELATED"/>
    <property type="match status" value="1"/>
</dbReference>
<feature type="transmembrane region" description="Helical" evidence="7">
    <location>
        <begin position="181"/>
        <end position="202"/>
    </location>
</feature>
<comment type="similarity">
    <text evidence="2">Belongs to the CLPTM1 family.</text>
</comment>
<dbReference type="InterPro" id="IPR008429">
    <property type="entry name" value="CLPTM1"/>
</dbReference>
<name>U6GEL0_EIMAC</name>
<evidence type="ECO:0000256" key="4">
    <source>
        <dbReference type="ARBA" id="ARBA00022989"/>
    </source>
</evidence>
<dbReference type="RefSeq" id="XP_013251739.1">
    <property type="nucleotide sequence ID" value="XM_013396285.1"/>
</dbReference>
<gene>
    <name evidence="8" type="ORF">EAH_00028710</name>
</gene>
<evidence type="ECO:0000313" key="8">
    <source>
        <dbReference type="EMBL" id="CDI77982.1"/>
    </source>
</evidence>
<comment type="subcellular location">
    <subcellularLocation>
        <location evidence="1">Membrane</location>
        <topology evidence="1">Multi-pass membrane protein</topology>
    </subcellularLocation>
</comment>
<dbReference type="EMBL" id="HG670784">
    <property type="protein sequence ID" value="CDI77982.1"/>
    <property type="molecule type" value="Genomic_DNA"/>
</dbReference>
<dbReference type="GO" id="GO:0016020">
    <property type="term" value="C:membrane"/>
    <property type="evidence" value="ECO:0007669"/>
    <property type="project" value="UniProtKB-SubCell"/>
</dbReference>
<keyword evidence="3 7" id="KW-0812">Transmembrane</keyword>
<dbReference type="AlphaFoldDB" id="U6GEL0"/>
<evidence type="ECO:0000256" key="1">
    <source>
        <dbReference type="ARBA" id="ARBA00004141"/>
    </source>
</evidence>
<reference evidence="8" key="2">
    <citation type="submission" date="2013-10" db="EMBL/GenBank/DDBJ databases">
        <authorList>
            <person name="Aslett M."/>
        </authorList>
    </citation>
    <scope>NUCLEOTIDE SEQUENCE [LARGE SCALE GENOMIC DNA]</scope>
    <source>
        <strain evidence="8">Houghton</strain>
    </source>
</reference>
<protein>
    <submittedName>
        <fullName evidence="8">Cleft lip and palate transmembrane protein 1, putative</fullName>
    </submittedName>
</protein>
<dbReference type="PANTHER" id="PTHR21347:SF0">
    <property type="entry name" value="LIPID SCRAMBLASE CLPTM1L"/>
    <property type="match status" value="1"/>
</dbReference>
<evidence type="ECO:0000256" key="6">
    <source>
        <dbReference type="SAM" id="MobiDB-lite"/>
    </source>
</evidence>
<reference evidence="8" key="1">
    <citation type="submission" date="2013-10" db="EMBL/GenBank/DDBJ databases">
        <title>Genomic analysis of the causative agents of coccidiosis in chickens.</title>
        <authorList>
            <person name="Reid A.J."/>
            <person name="Blake D."/>
            <person name="Billington K."/>
            <person name="Browne H."/>
            <person name="Dunn M."/>
            <person name="Hung S."/>
            <person name="Kawahara F."/>
            <person name="Miranda-Saavedra D."/>
            <person name="Mourier T."/>
            <person name="Nagra H."/>
            <person name="Otto T.D."/>
            <person name="Rawlings N."/>
            <person name="Sanchez A."/>
            <person name="Sanders M."/>
            <person name="Subramaniam C."/>
            <person name="Tay Y."/>
            <person name="Dear P."/>
            <person name="Doerig C."/>
            <person name="Gruber A."/>
            <person name="Parkinson J."/>
            <person name="Shirley M."/>
            <person name="Wan K.L."/>
            <person name="Berriman M."/>
            <person name="Tomley F."/>
            <person name="Pain A."/>
        </authorList>
    </citation>
    <scope>NUCLEOTIDE SEQUENCE [LARGE SCALE GENOMIC DNA]</scope>
    <source>
        <strain evidence="8">Houghton</strain>
    </source>
</reference>
<evidence type="ECO:0000256" key="7">
    <source>
        <dbReference type="SAM" id="Phobius"/>
    </source>
</evidence>
<dbReference type="OrthoDB" id="354180at2759"/>
<evidence type="ECO:0000256" key="2">
    <source>
        <dbReference type="ARBA" id="ARBA00009310"/>
    </source>
</evidence>
<keyword evidence="5 7" id="KW-0472">Membrane</keyword>
<sequence>MVPEKHKTIKRYLLKDPTGSILEEKLKGIETPAPPMQCIPEFVMIGPVVEHRPLHMPSLLKKLGRNWPFVDAEEKTYILPPYVSADISPQDEHRPLQMSPLDSVLPDPTGSDPTGSDPTGSDPSKPLSISIMYQPVGFAYWYLQQMLAGSFALLEETYGFDSYDTNSLKMTAAAAAKKNSFMVLVFVFFFSLAHCFLELMALQADLAFWRRQTDPSGFFSLRTLGYEVLTEAVVAVYLHENNSKLPLFFVCLHILLNTWKITKFVQVSVQLQYPFVSFQRKKAPQQEKETKTETDAAANPQIVDDKTREGAEKFEAKCMRWSTYPTEAGGLG</sequence>
<feature type="compositionally biased region" description="Polar residues" evidence="6">
    <location>
        <begin position="111"/>
        <end position="122"/>
    </location>
</feature>
<keyword evidence="9" id="KW-1185">Reference proteome</keyword>
<dbReference type="Proteomes" id="UP000018050">
    <property type="component" value="Unassembled WGS sequence"/>
</dbReference>
<feature type="region of interest" description="Disordered" evidence="6">
    <location>
        <begin position="89"/>
        <end position="123"/>
    </location>
</feature>
<organism evidence="8 9">
    <name type="scientific">Eimeria acervulina</name>
    <name type="common">Coccidian parasite</name>
    <dbReference type="NCBI Taxonomy" id="5801"/>
    <lineage>
        <taxon>Eukaryota</taxon>
        <taxon>Sar</taxon>
        <taxon>Alveolata</taxon>
        <taxon>Apicomplexa</taxon>
        <taxon>Conoidasida</taxon>
        <taxon>Coccidia</taxon>
        <taxon>Eucoccidiorida</taxon>
        <taxon>Eimeriorina</taxon>
        <taxon>Eimeriidae</taxon>
        <taxon>Eimeria</taxon>
    </lineage>
</organism>
<keyword evidence="4 7" id="KW-1133">Transmembrane helix</keyword>
<proteinExistence type="inferred from homology"/>
<evidence type="ECO:0000256" key="5">
    <source>
        <dbReference type="ARBA" id="ARBA00023136"/>
    </source>
</evidence>
<feature type="compositionally biased region" description="Basic and acidic residues" evidence="6">
    <location>
        <begin position="284"/>
        <end position="294"/>
    </location>
</feature>
<feature type="region of interest" description="Disordered" evidence="6">
    <location>
        <begin position="284"/>
        <end position="304"/>
    </location>
</feature>
<dbReference type="GeneID" id="25270941"/>
<dbReference type="Pfam" id="PF05602">
    <property type="entry name" value="CLPTM1"/>
    <property type="match status" value="1"/>
</dbReference>